<dbReference type="Proteomes" id="UP000494206">
    <property type="component" value="Unassembled WGS sequence"/>
</dbReference>
<dbReference type="SUPFAM" id="SSF55729">
    <property type="entry name" value="Acyl-CoA N-acyltransferases (Nat)"/>
    <property type="match status" value="1"/>
</dbReference>
<accession>A0A8S1E9C4</accession>
<dbReference type="GO" id="GO:0016747">
    <property type="term" value="F:acyltransferase activity, transferring groups other than amino-acyl groups"/>
    <property type="evidence" value="ECO:0007669"/>
    <property type="project" value="InterPro"/>
</dbReference>
<reference evidence="9 10" key="1">
    <citation type="submission" date="2020-04" db="EMBL/GenBank/DDBJ databases">
        <authorList>
            <person name="Laetsch R D."/>
            <person name="Stevens L."/>
            <person name="Kumar S."/>
            <person name="Blaxter L. M."/>
        </authorList>
    </citation>
    <scope>NUCLEOTIDE SEQUENCE [LARGE SCALE GENOMIC DNA]</scope>
</reference>
<dbReference type="GO" id="GO:0046872">
    <property type="term" value="F:metal ion binding"/>
    <property type="evidence" value="ECO:0007669"/>
    <property type="project" value="UniProtKB-KW"/>
</dbReference>
<evidence type="ECO:0000256" key="6">
    <source>
        <dbReference type="ARBA" id="ARBA00023242"/>
    </source>
</evidence>
<keyword evidence="3" id="KW-0479">Metal-binding</keyword>
<name>A0A8S1E9C4_9PELO</name>
<dbReference type="Gene3D" id="3.40.630.30">
    <property type="match status" value="1"/>
</dbReference>
<dbReference type="SUPFAM" id="SSF51197">
    <property type="entry name" value="Clavaminate synthase-like"/>
    <property type="match status" value="1"/>
</dbReference>
<evidence type="ECO:0000256" key="1">
    <source>
        <dbReference type="ARBA" id="ARBA00001954"/>
    </source>
</evidence>
<evidence type="ECO:0000313" key="9">
    <source>
        <dbReference type="EMBL" id="CAB3396581.1"/>
    </source>
</evidence>
<dbReference type="GO" id="GO:0005634">
    <property type="term" value="C:nucleus"/>
    <property type="evidence" value="ECO:0007669"/>
    <property type="project" value="UniProtKB-SubCell"/>
</dbReference>
<feature type="domain" description="N-acetyltransferase" evidence="8">
    <location>
        <begin position="5"/>
        <end position="148"/>
    </location>
</feature>
<organism evidence="9 10">
    <name type="scientific">Caenorhabditis bovis</name>
    <dbReference type="NCBI Taxonomy" id="2654633"/>
    <lineage>
        <taxon>Eukaryota</taxon>
        <taxon>Metazoa</taxon>
        <taxon>Ecdysozoa</taxon>
        <taxon>Nematoda</taxon>
        <taxon>Chromadorea</taxon>
        <taxon>Rhabditida</taxon>
        <taxon>Rhabditina</taxon>
        <taxon>Rhabditomorpha</taxon>
        <taxon>Rhabditoidea</taxon>
        <taxon>Rhabditidae</taxon>
        <taxon>Peloderinae</taxon>
        <taxon>Caenorhabditis</taxon>
    </lineage>
</organism>
<dbReference type="Gene3D" id="2.60.120.650">
    <property type="entry name" value="Cupin"/>
    <property type="match status" value="1"/>
</dbReference>
<protein>
    <submittedName>
        <fullName evidence="9">Uncharacterized protein</fullName>
    </submittedName>
</protein>
<keyword evidence="6" id="KW-0539">Nucleus</keyword>
<gene>
    <name evidence="9" type="ORF">CBOVIS_LOCUS111</name>
</gene>
<comment type="cofactor">
    <cofactor evidence="1">
        <name>Fe(2+)</name>
        <dbReference type="ChEBI" id="CHEBI:29033"/>
    </cofactor>
</comment>
<evidence type="ECO:0000259" key="8">
    <source>
        <dbReference type="PROSITE" id="PS51186"/>
    </source>
</evidence>
<dbReference type="OrthoDB" id="47172at2759"/>
<dbReference type="GO" id="GO:0051864">
    <property type="term" value="F:histone H3K36 demethylase activity"/>
    <property type="evidence" value="ECO:0007669"/>
    <property type="project" value="TreeGrafter"/>
</dbReference>
<sequence length="558" mass="65353">MNFKYEICKFYDCPEKIIQVRRTVFIEEQNTPESEEWNDNEELNSIYCICIIDEKIVGCGRIRSYAQDIYKMERIAVLKNFRGRHIGREIVRRLVRHSSRLNEECSIIAYAQVAALSLYQKLGFIVVSNSFLDVDIEHKTIYYSTRDGLKHFVNNHEEQSSCKYYEIFHPSCMKQLREMNERLQCYRTLNIHALSLMLDATDLPNIICSRFSNFVIIALQAHGRENIENNEMEDIMSLGNELLFLADEELNTGHYRNVKDCWRYLYGAVQCVRCFLFVKWKEIQRALKCADYGLCMGLVDESILPLRKFTNALHSSLPVPDSGIINPQYFEKCELSIAKVYPTIPLKEITNECEETIIKYCHHEKPLIIRNIYNKMEAVQKWNFTYFFEKMHARTFPVEIGSSYSAEGSSQKMMSFKDFLVNRNNETLYLGQHNIFKQIEFLLDDIIIPNICFYNDINIENVERNTWIGPANTIFGKKLIRLCAPKWGRNMYPIDGILSNTSQIDGEFPDFEKFPKFGKVEEIFETVVGPGDALFIPRGWWHMVKSLTPSISLSHWFD</sequence>
<dbReference type="PANTHER" id="PTHR12461">
    <property type="entry name" value="HYPOXIA-INDUCIBLE FACTOR 1 ALPHA INHIBITOR-RELATED"/>
    <property type="match status" value="1"/>
</dbReference>
<evidence type="ECO:0000313" key="10">
    <source>
        <dbReference type="Proteomes" id="UP000494206"/>
    </source>
</evidence>
<dbReference type="EMBL" id="CADEPM010000001">
    <property type="protein sequence ID" value="CAB3396581.1"/>
    <property type="molecule type" value="Genomic_DNA"/>
</dbReference>
<keyword evidence="10" id="KW-1185">Reference proteome</keyword>
<dbReference type="InterPro" id="IPR016181">
    <property type="entry name" value="Acyl_CoA_acyltransferase"/>
</dbReference>
<dbReference type="PROSITE" id="PS51186">
    <property type="entry name" value="GNAT"/>
    <property type="match status" value="1"/>
</dbReference>
<dbReference type="PANTHER" id="PTHR12461:SF106">
    <property type="entry name" value="BIFUNCTIONAL PEPTIDASE AND ARGINYL-HYDROXYLASE JMJD5"/>
    <property type="match status" value="1"/>
</dbReference>
<evidence type="ECO:0000256" key="5">
    <source>
        <dbReference type="ARBA" id="ARBA00023004"/>
    </source>
</evidence>
<dbReference type="Pfam" id="PF00583">
    <property type="entry name" value="Acetyltransf_1"/>
    <property type="match status" value="1"/>
</dbReference>
<dbReference type="InterPro" id="IPR003347">
    <property type="entry name" value="JmjC_dom"/>
</dbReference>
<dbReference type="Pfam" id="PF13621">
    <property type="entry name" value="Cupin_8"/>
    <property type="match status" value="1"/>
</dbReference>
<evidence type="ECO:0000256" key="3">
    <source>
        <dbReference type="ARBA" id="ARBA00022723"/>
    </source>
</evidence>
<dbReference type="PROSITE" id="PS51184">
    <property type="entry name" value="JMJC"/>
    <property type="match status" value="1"/>
</dbReference>
<dbReference type="CDD" id="cd04301">
    <property type="entry name" value="NAT_SF"/>
    <property type="match status" value="1"/>
</dbReference>
<keyword evidence="4" id="KW-0560">Oxidoreductase</keyword>
<comment type="caution">
    <text evidence="9">The sequence shown here is derived from an EMBL/GenBank/DDBJ whole genome shotgun (WGS) entry which is preliminary data.</text>
</comment>
<comment type="subcellular location">
    <subcellularLocation>
        <location evidence="2">Nucleus</location>
    </subcellularLocation>
</comment>
<evidence type="ECO:0000259" key="7">
    <source>
        <dbReference type="PROSITE" id="PS51184"/>
    </source>
</evidence>
<keyword evidence="5" id="KW-0408">Iron</keyword>
<evidence type="ECO:0000256" key="4">
    <source>
        <dbReference type="ARBA" id="ARBA00023002"/>
    </source>
</evidence>
<evidence type="ECO:0000256" key="2">
    <source>
        <dbReference type="ARBA" id="ARBA00004123"/>
    </source>
</evidence>
<proteinExistence type="predicted"/>
<dbReference type="AlphaFoldDB" id="A0A8S1E9C4"/>
<dbReference type="InterPro" id="IPR041667">
    <property type="entry name" value="Cupin_8"/>
</dbReference>
<dbReference type="InterPro" id="IPR000182">
    <property type="entry name" value="GNAT_dom"/>
</dbReference>
<feature type="domain" description="JmjC" evidence="7">
    <location>
        <begin position="342"/>
        <end position="558"/>
    </location>
</feature>